<dbReference type="Proteomes" id="UP001637994">
    <property type="component" value="Unassembled WGS sequence"/>
</dbReference>
<accession>A0ABW9MJG0</accession>
<dbReference type="RefSeq" id="WP_410035925.1">
    <property type="nucleotide sequence ID" value="NZ_JBGMEF010000037.1"/>
</dbReference>
<gene>
    <name evidence="1" type="ORF">ACCQ42_08540</name>
</gene>
<comment type="caution">
    <text evidence="1">The sequence shown here is derived from an EMBL/GenBank/DDBJ whole genome shotgun (WGS) entry which is preliminary data.</text>
</comment>
<keyword evidence="2" id="KW-1185">Reference proteome</keyword>
<sequence>MGRFKEGHEGASAAPFAPPLVEVISLMTTIHHEMTIRRIKVNNNIILDKKL</sequence>
<name>A0ABW9MJG0_9FIRM</name>
<proteinExistence type="predicted"/>
<evidence type="ECO:0000313" key="2">
    <source>
        <dbReference type="Proteomes" id="UP001637994"/>
    </source>
</evidence>
<evidence type="ECO:0000313" key="1">
    <source>
        <dbReference type="EMBL" id="MFO3667815.1"/>
    </source>
</evidence>
<dbReference type="EMBL" id="JBGMEF010000037">
    <property type="protein sequence ID" value="MFO3667815.1"/>
    <property type="molecule type" value="Genomic_DNA"/>
</dbReference>
<protein>
    <submittedName>
        <fullName evidence="1">Uncharacterized protein</fullName>
    </submittedName>
</protein>
<reference evidence="1 2" key="1">
    <citation type="journal article" date="2025" name="Anaerobe">
        <title>Description of Anaerococcus kampingiae sp. nov., Anaerococcus groningensis sp. nov., Anaerococcus martiniensis sp. nov., and Anaerococcus cruorum sp. nov., isolated from human clinical specimens.</title>
        <authorList>
            <person name="Boiten K.E."/>
            <person name="Meijer J."/>
            <person name="van Wezel E.M."/>
            <person name="Veloo A.C.M."/>
        </authorList>
    </citation>
    <scope>NUCLEOTIDE SEQUENCE [LARGE SCALE GENOMIC DNA]</scope>
    <source>
        <strain evidence="1 2">ENR0874</strain>
    </source>
</reference>
<organism evidence="1 2">
    <name type="scientific">Anaerococcus kampingae</name>
    <dbReference type="NCBI Taxonomy" id="3115614"/>
    <lineage>
        <taxon>Bacteria</taxon>
        <taxon>Bacillati</taxon>
        <taxon>Bacillota</taxon>
        <taxon>Tissierellia</taxon>
        <taxon>Tissierellales</taxon>
        <taxon>Peptoniphilaceae</taxon>
        <taxon>Anaerococcus</taxon>
    </lineage>
</organism>